<evidence type="ECO:0000256" key="1">
    <source>
        <dbReference type="SAM" id="MobiDB-lite"/>
    </source>
</evidence>
<dbReference type="KEGG" id="mbrn:26241312"/>
<proteinExistence type="predicted"/>
<evidence type="ECO:0000313" key="3">
    <source>
        <dbReference type="Proteomes" id="UP000510686"/>
    </source>
</evidence>
<dbReference type="RefSeq" id="XP_014545279.1">
    <property type="nucleotide sequence ID" value="XM_014689793.1"/>
</dbReference>
<protein>
    <submittedName>
        <fullName evidence="2">Uncharacterized protein</fullName>
    </submittedName>
</protein>
<accession>A0A7D5UZA2</accession>
<evidence type="ECO:0000313" key="2">
    <source>
        <dbReference type="EMBL" id="QLI70976.1"/>
    </source>
</evidence>
<gene>
    <name evidence="2" type="ORF">G6M90_00g078290</name>
</gene>
<dbReference type="EMBL" id="CP058935">
    <property type="protein sequence ID" value="QLI70976.1"/>
    <property type="molecule type" value="Genomic_DNA"/>
</dbReference>
<organism evidence="2 3">
    <name type="scientific">Metarhizium brunneum</name>
    <dbReference type="NCBI Taxonomy" id="500148"/>
    <lineage>
        <taxon>Eukaryota</taxon>
        <taxon>Fungi</taxon>
        <taxon>Dikarya</taxon>
        <taxon>Ascomycota</taxon>
        <taxon>Pezizomycotina</taxon>
        <taxon>Sordariomycetes</taxon>
        <taxon>Hypocreomycetidae</taxon>
        <taxon>Hypocreales</taxon>
        <taxon>Clavicipitaceae</taxon>
        <taxon>Metarhizium</taxon>
    </lineage>
</organism>
<dbReference type="Proteomes" id="UP000510686">
    <property type="component" value="Chromosome 4"/>
</dbReference>
<sequence length="200" mass="21917">MSYAPLDMLTAQEGKPSIYALRSLGYEVELSSTAVDDVVAEGVDESKVVPLQSWTTLAMAKMHGETRGFIPAVRARRRKYQKQICRAVRVVPVGEFSVLLSLNRPDMPTTSCCSHAANIRPDSFPTLTGPWDISHNKGDSAEARGYAIVCRFAWSRGKGILSFTWPGQGALWWHQVAPGGQTGSQGIHPRKLSQDQFGKA</sequence>
<name>A0A7D5UZA2_9HYPO</name>
<keyword evidence="3" id="KW-1185">Reference proteome</keyword>
<feature type="region of interest" description="Disordered" evidence="1">
    <location>
        <begin position="180"/>
        <end position="200"/>
    </location>
</feature>
<dbReference type="AlphaFoldDB" id="A0A7D5UZA2"/>
<dbReference type="GeneID" id="26241312"/>
<reference evidence="2 3" key="1">
    <citation type="submission" date="2020-07" db="EMBL/GenBank/DDBJ databases">
        <title>Telomere length de novo assembly of all 7 chromosomes of the fungus, Metarhizium brunneum, using a novel assembly pipeline.</title>
        <authorList>
            <person name="Saud z."/>
            <person name="Kortsinoglou A."/>
            <person name="Kouvelis V.N."/>
            <person name="Butt T.M."/>
        </authorList>
    </citation>
    <scope>NUCLEOTIDE SEQUENCE [LARGE SCALE GENOMIC DNA]</scope>
    <source>
        <strain evidence="2 3">4556</strain>
    </source>
</reference>